<dbReference type="AlphaFoldDB" id="A0A1Q5TKH0"/>
<dbReference type="Gene3D" id="1.20.5.170">
    <property type="match status" value="1"/>
</dbReference>
<comment type="caution">
    <text evidence="1">The sequence shown here is derived from an EMBL/GenBank/DDBJ whole genome shotgun (WGS) entry which is preliminary data.</text>
</comment>
<dbReference type="EMBL" id="MNBE01000643">
    <property type="protein sequence ID" value="OKP00728.1"/>
    <property type="molecule type" value="Genomic_DNA"/>
</dbReference>
<evidence type="ECO:0000313" key="1">
    <source>
        <dbReference type="EMBL" id="OKP00728.1"/>
    </source>
</evidence>
<evidence type="ECO:0000313" key="2">
    <source>
        <dbReference type="Proteomes" id="UP000186955"/>
    </source>
</evidence>
<organism evidence="1 2">
    <name type="scientific">Penicillium subrubescens</name>
    <dbReference type="NCBI Taxonomy" id="1316194"/>
    <lineage>
        <taxon>Eukaryota</taxon>
        <taxon>Fungi</taxon>
        <taxon>Dikarya</taxon>
        <taxon>Ascomycota</taxon>
        <taxon>Pezizomycotina</taxon>
        <taxon>Eurotiomycetes</taxon>
        <taxon>Eurotiomycetidae</taxon>
        <taxon>Eurotiales</taxon>
        <taxon>Aspergillaceae</taxon>
        <taxon>Penicillium</taxon>
    </lineage>
</organism>
<name>A0A1Q5TKH0_9EURO</name>
<sequence length="237" mass="26270">MINDNHIIPLEYACHVLAVLVLPTTMDVRLVLLTTLRTDDSSDALPIAHEHGPSSIQDTASSIVTVVQRPSENIAPPVVFNQAGSMKRTLLNRIRDLANKFVDVSTAANMNIRIFGQTLNTSMSKLDDSEASDAMRLCEHVVEIIETHNVSCADRLQQLLFLCDSALADSSPMRDEPVSPERTHSYACHVLIACKANMAKRECHITKDNQIADLKQQLKEKDESISRLQAQLEAKSK</sequence>
<accession>A0A1Q5TKH0</accession>
<keyword evidence="2" id="KW-1185">Reference proteome</keyword>
<proteinExistence type="predicted"/>
<gene>
    <name evidence="1" type="ORF">PENSUB_7659</name>
</gene>
<dbReference type="Proteomes" id="UP000186955">
    <property type="component" value="Unassembled WGS sequence"/>
</dbReference>
<reference evidence="1 2" key="1">
    <citation type="submission" date="2016-10" db="EMBL/GenBank/DDBJ databases">
        <title>Genome sequence of the ascomycete fungus Penicillium subrubescens.</title>
        <authorList>
            <person name="De Vries R.P."/>
            <person name="Peng M."/>
            <person name="Dilokpimol A."/>
            <person name="Hilden K."/>
            <person name="Makela M.R."/>
            <person name="Grigoriev I."/>
            <person name="Riley R."/>
            <person name="Granchi Z."/>
        </authorList>
    </citation>
    <scope>NUCLEOTIDE SEQUENCE [LARGE SCALE GENOMIC DNA]</scope>
    <source>
        <strain evidence="1 2">CBS 132785</strain>
    </source>
</reference>
<protein>
    <submittedName>
        <fullName evidence="1">Uncharacterized protein</fullName>
    </submittedName>
</protein>